<proteinExistence type="predicted"/>
<reference evidence="1" key="1">
    <citation type="journal article" date="2014" name="Front. Microbiol.">
        <title>High frequency of phylogenetically diverse reductive dehalogenase-homologous genes in deep subseafloor sedimentary metagenomes.</title>
        <authorList>
            <person name="Kawai M."/>
            <person name="Futagami T."/>
            <person name="Toyoda A."/>
            <person name="Takaki Y."/>
            <person name="Nishi S."/>
            <person name="Hori S."/>
            <person name="Arai W."/>
            <person name="Tsubouchi T."/>
            <person name="Morono Y."/>
            <person name="Uchiyama I."/>
            <person name="Ito T."/>
            <person name="Fujiyama A."/>
            <person name="Inagaki F."/>
            <person name="Takami H."/>
        </authorList>
    </citation>
    <scope>NUCLEOTIDE SEQUENCE</scope>
    <source>
        <strain evidence="1">Expedition CK06-06</strain>
    </source>
</reference>
<comment type="caution">
    <text evidence="1">The sequence shown here is derived from an EMBL/GenBank/DDBJ whole genome shotgun (WGS) entry which is preliminary data.</text>
</comment>
<protein>
    <submittedName>
        <fullName evidence="1">Uncharacterized protein</fullName>
    </submittedName>
</protein>
<sequence length="69" mass="7620">DEKVNESQPQKKDKGFKLPGIGKLSIPKLNFGLDLMYGTPETNETDLGFSSDSAGEDDVTIMGKVKRRF</sequence>
<gene>
    <name evidence="1" type="ORF">S01H1_69838</name>
</gene>
<evidence type="ECO:0000313" key="1">
    <source>
        <dbReference type="EMBL" id="GAG29216.1"/>
    </source>
</evidence>
<feature type="non-terminal residue" evidence="1">
    <location>
        <position position="1"/>
    </location>
</feature>
<organism evidence="1">
    <name type="scientific">marine sediment metagenome</name>
    <dbReference type="NCBI Taxonomy" id="412755"/>
    <lineage>
        <taxon>unclassified sequences</taxon>
        <taxon>metagenomes</taxon>
        <taxon>ecological metagenomes</taxon>
    </lineage>
</organism>
<dbReference type="EMBL" id="BARS01046391">
    <property type="protein sequence ID" value="GAG29216.1"/>
    <property type="molecule type" value="Genomic_DNA"/>
</dbReference>
<name>X0XWR0_9ZZZZ</name>
<dbReference type="AlphaFoldDB" id="X0XWR0"/>
<accession>X0XWR0</accession>